<dbReference type="Pfam" id="PF04018">
    <property type="entry name" value="VCA0040-like"/>
    <property type="match status" value="1"/>
</dbReference>
<feature type="transmembrane region" description="Helical" evidence="1">
    <location>
        <begin position="142"/>
        <end position="166"/>
    </location>
</feature>
<evidence type="ECO:0000256" key="1">
    <source>
        <dbReference type="SAM" id="Phobius"/>
    </source>
</evidence>
<sequence length="291" mass="30082">MGAADVVPGVSGGTVALLLGIYDRLMQAIYTGARALGCLVRGDLRGTARRLSEVPWSFVLPLLAGLLTAVALLAGLIDEALVDHPESMAGLFTGLVVAAILITRRDVVWTGSRTTTAILVGAVLFAVLGLKGTPVTDPSPVALFVSGAVAICAMVLPGISGSFILLMVGMYGTMIQVVDDRMVVDAATFGAGALIGLACFSALLARLLERRRDDVMAVMVGLLMGSLRVLWPWPHGVGVVSRHAEEAVNGATLSWPEATDGLAGPALLAALALAVVLLVDRLARGRVQPAE</sequence>
<dbReference type="AlphaFoldDB" id="A0A381WHL9"/>
<reference evidence="2" key="1">
    <citation type="submission" date="2018-05" db="EMBL/GenBank/DDBJ databases">
        <authorList>
            <person name="Lanie J.A."/>
            <person name="Ng W.-L."/>
            <person name="Kazmierczak K.M."/>
            <person name="Andrzejewski T.M."/>
            <person name="Davidsen T.M."/>
            <person name="Wayne K.J."/>
            <person name="Tettelin H."/>
            <person name="Glass J.I."/>
            <person name="Rusch D."/>
            <person name="Podicherti R."/>
            <person name="Tsui H.-C.T."/>
            <person name="Winkler M.E."/>
        </authorList>
    </citation>
    <scope>NUCLEOTIDE SEQUENCE</scope>
</reference>
<keyword evidence="1" id="KW-1133">Transmembrane helix</keyword>
<evidence type="ECO:0008006" key="3">
    <source>
        <dbReference type="Google" id="ProtNLM"/>
    </source>
</evidence>
<proteinExistence type="predicted"/>
<gene>
    <name evidence="2" type="ORF">METZ01_LOCUS104869</name>
</gene>
<dbReference type="PANTHER" id="PTHR37308">
    <property type="entry name" value="INTEGRAL MEMBRANE PROTEIN"/>
    <property type="match status" value="1"/>
</dbReference>
<evidence type="ECO:0000313" key="2">
    <source>
        <dbReference type="EMBL" id="SVA52015.1"/>
    </source>
</evidence>
<organism evidence="2">
    <name type="scientific">marine metagenome</name>
    <dbReference type="NCBI Taxonomy" id="408172"/>
    <lineage>
        <taxon>unclassified sequences</taxon>
        <taxon>metagenomes</taxon>
        <taxon>ecological metagenomes</taxon>
    </lineage>
</organism>
<feature type="transmembrane region" description="Helical" evidence="1">
    <location>
        <begin position="88"/>
        <end position="104"/>
    </location>
</feature>
<dbReference type="EMBL" id="UINC01011843">
    <property type="protein sequence ID" value="SVA52015.1"/>
    <property type="molecule type" value="Genomic_DNA"/>
</dbReference>
<feature type="transmembrane region" description="Helical" evidence="1">
    <location>
        <begin position="186"/>
        <end position="208"/>
    </location>
</feature>
<dbReference type="PANTHER" id="PTHR37308:SF1">
    <property type="entry name" value="POLYPRENYL-PHOSPHATE TRANSPORTER"/>
    <property type="match status" value="1"/>
</dbReference>
<keyword evidence="1" id="KW-0812">Transmembrane</keyword>
<keyword evidence="1" id="KW-0472">Membrane</keyword>
<dbReference type="InterPro" id="IPR007163">
    <property type="entry name" value="VCA0040-like"/>
</dbReference>
<feature type="transmembrane region" description="Helical" evidence="1">
    <location>
        <begin position="54"/>
        <end position="76"/>
    </location>
</feature>
<accession>A0A381WHL9</accession>
<name>A0A381WHL9_9ZZZZ</name>
<feature type="transmembrane region" description="Helical" evidence="1">
    <location>
        <begin position="110"/>
        <end position="130"/>
    </location>
</feature>
<feature type="transmembrane region" description="Helical" evidence="1">
    <location>
        <begin position="262"/>
        <end position="279"/>
    </location>
</feature>
<protein>
    <recommendedName>
        <fullName evidence="3">DUF368 domain-containing protein</fullName>
    </recommendedName>
</protein>